<keyword evidence="2" id="KW-0812">Transmembrane</keyword>
<feature type="transmembrane region" description="Helical" evidence="2">
    <location>
        <begin position="83"/>
        <end position="103"/>
    </location>
</feature>
<feature type="transmembrane region" description="Helical" evidence="2">
    <location>
        <begin position="491"/>
        <end position="509"/>
    </location>
</feature>
<organism evidence="3 4">
    <name type="scientific">Streptosporangium canum</name>
    <dbReference type="NCBI Taxonomy" id="324952"/>
    <lineage>
        <taxon>Bacteria</taxon>
        <taxon>Bacillati</taxon>
        <taxon>Actinomycetota</taxon>
        <taxon>Actinomycetes</taxon>
        <taxon>Streptosporangiales</taxon>
        <taxon>Streptosporangiaceae</taxon>
        <taxon>Streptosporangium</taxon>
    </lineage>
</organism>
<dbReference type="GeneID" id="96296186"/>
<reference evidence="4" key="1">
    <citation type="submission" date="2016-10" db="EMBL/GenBank/DDBJ databases">
        <authorList>
            <person name="Varghese N."/>
            <person name="Submissions S."/>
        </authorList>
    </citation>
    <scope>NUCLEOTIDE SEQUENCE [LARGE SCALE GENOMIC DNA]</scope>
    <source>
        <strain evidence="4">CGMCC 4.2126</strain>
    </source>
</reference>
<dbReference type="Proteomes" id="UP000199111">
    <property type="component" value="Unassembled WGS sequence"/>
</dbReference>
<feature type="region of interest" description="Disordered" evidence="1">
    <location>
        <begin position="1"/>
        <end position="20"/>
    </location>
</feature>
<feature type="transmembrane region" description="Helical" evidence="2">
    <location>
        <begin position="141"/>
        <end position="165"/>
    </location>
</feature>
<dbReference type="RefSeq" id="WP_093885234.1">
    <property type="nucleotide sequence ID" value="NZ_FOQY01000001.1"/>
</dbReference>
<dbReference type="AlphaFoldDB" id="A0A1I3FQ97"/>
<evidence type="ECO:0000256" key="2">
    <source>
        <dbReference type="SAM" id="Phobius"/>
    </source>
</evidence>
<sequence>MDTATLAAGAEHGEAAPGPRPRSRLLAVVPGTAAAAVTVGTLLAYGTPPATIGLFAAYVAFGLTLPGTLLWRALARLPSPPAVDLAAGTALGYALEILLYLVVRAVGHPGLILLGPPAVIAVFLVHPRLRRHWRTATEPRIPVRAAAAMAAVFCFLVVSSGLTFFGGHGLRWPENGNPYVDMPFHLGLVGELRNHLPPTTPHVLGEPLSYHWFVHADMAATSWATGIEAQTLLYRLAVLPMIAISVVLIPAVAFMITGTWRAGVLGLLITCFAGPLDPYTWTGTVFPGGPPTVSLAWLSPTQTFGAALFAAFTLPVVALLGRRAPGKSIFVPVVVLLAALAGAKATYLPLLAAGLCLLAAVEWTRSRRLDRTLVALGLLTLVTLAFAHLVLFGGASQGLRVSPFSTAVRFVMRSVPGSGAGDLGFAPVVLSLVFLLGWAALWAGAFGRRAAPGSGPDRALTLFLGIGLGGVAAVIVLGHPGMSQMYFLTAARPYLSIAAAAGILAALAAVPRRSRVRVVCVCGAVGVAVALLVAAVRPESPPGLAALGGPALITVFVLPVIVPCAVVGAALCLLWRLRWRRAGVLLLLAGLSAPSAVQSVVAGLTYRVPVQTMEIPAEGVAVARWLRDHSDADDVVATNAHCRFTVSGSCDNRHFWISGYTERRVLIEGWGYTARTLASVTDVDRESMAAVPFWDAELLAANDVVFTAPTARAVDLLARRYGVRWLMVDSRRPPVAPDLGEFARLRYAEGPFAVYSIAS</sequence>
<protein>
    <recommendedName>
        <fullName evidence="5">4-amino-4-deoxy-L-arabinose transferase</fullName>
    </recommendedName>
</protein>
<keyword evidence="2" id="KW-0472">Membrane</keyword>
<gene>
    <name evidence="3" type="ORF">SAMN05216275_101302</name>
</gene>
<feature type="transmembrane region" description="Helical" evidence="2">
    <location>
        <begin position="516"/>
        <end position="536"/>
    </location>
</feature>
<keyword evidence="2" id="KW-1133">Transmembrane helix</keyword>
<proteinExistence type="predicted"/>
<feature type="transmembrane region" description="Helical" evidence="2">
    <location>
        <begin position="584"/>
        <end position="606"/>
    </location>
</feature>
<feature type="transmembrane region" description="Helical" evidence="2">
    <location>
        <begin position="304"/>
        <end position="321"/>
    </location>
</feature>
<feature type="transmembrane region" description="Helical" evidence="2">
    <location>
        <begin position="52"/>
        <end position="71"/>
    </location>
</feature>
<feature type="transmembrane region" description="Helical" evidence="2">
    <location>
        <begin position="109"/>
        <end position="129"/>
    </location>
</feature>
<feature type="transmembrane region" description="Helical" evidence="2">
    <location>
        <begin position="232"/>
        <end position="256"/>
    </location>
</feature>
<feature type="transmembrane region" description="Helical" evidence="2">
    <location>
        <begin position="459"/>
        <end position="479"/>
    </location>
</feature>
<evidence type="ECO:0000256" key="1">
    <source>
        <dbReference type="SAM" id="MobiDB-lite"/>
    </source>
</evidence>
<dbReference type="EMBL" id="FOQY01000001">
    <property type="protein sequence ID" value="SFI13403.1"/>
    <property type="molecule type" value="Genomic_DNA"/>
</dbReference>
<feature type="transmembrane region" description="Helical" evidence="2">
    <location>
        <begin position="425"/>
        <end position="447"/>
    </location>
</feature>
<evidence type="ECO:0000313" key="3">
    <source>
        <dbReference type="EMBL" id="SFI13403.1"/>
    </source>
</evidence>
<keyword evidence="4" id="KW-1185">Reference proteome</keyword>
<evidence type="ECO:0008006" key="5">
    <source>
        <dbReference type="Google" id="ProtNLM"/>
    </source>
</evidence>
<feature type="transmembrane region" description="Helical" evidence="2">
    <location>
        <begin position="25"/>
        <end position="46"/>
    </location>
</feature>
<feature type="compositionally biased region" description="Low complexity" evidence="1">
    <location>
        <begin position="1"/>
        <end position="10"/>
    </location>
</feature>
<evidence type="ECO:0000313" key="4">
    <source>
        <dbReference type="Proteomes" id="UP000199111"/>
    </source>
</evidence>
<name>A0A1I3FQ97_9ACTN</name>
<feature type="transmembrane region" description="Helical" evidence="2">
    <location>
        <begin position="373"/>
        <end position="395"/>
    </location>
</feature>
<feature type="transmembrane region" description="Helical" evidence="2">
    <location>
        <begin position="556"/>
        <end position="577"/>
    </location>
</feature>
<accession>A0A1I3FQ97</accession>